<keyword evidence="1" id="KW-0732">Signal</keyword>
<keyword evidence="3" id="KW-1185">Reference proteome</keyword>
<feature type="non-terminal residue" evidence="2">
    <location>
        <position position="108"/>
    </location>
</feature>
<evidence type="ECO:0000256" key="1">
    <source>
        <dbReference type="SAM" id="SignalP"/>
    </source>
</evidence>
<name>A0A9X9LLR2_GULGU</name>
<protein>
    <submittedName>
        <fullName evidence="2">Uncharacterized protein</fullName>
    </submittedName>
</protein>
<feature type="chain" id="PRO_5040915816" evidence="1">
    <location>
        <begin position="23"/>
        <end position="108"/>
    </location>
</feature>
<accession>A0A9X9LLR2</accession>
<reference evidence="2 3" key="1">
    <citation type="submission" date="2018-10" db="EMBL/GenBank/DDBJ databases">
        <authorList>
            <person name="Ekblom R."/>
            <person name="Jareborg N."/>
        </authorList>
    </citation>
    <scope>NUCLEOTIDE SEQUENCE [LARGE SCALE GENOMIC DNA]</scope>
    <source>
        <tissue evidence="2">Muscle</tissue>
    </source>
</reference>
<sequence>MVKYSCFIKCLWGIFNFGGLLSASYTGKKPHTGFTSNSLHISWSLPLGEMCPFLRRPRSCSQAGRQAGSQAGDTLAASLCPLLWLRDNRACQCSPALPCPVQLAKELG</sequence>
<organism evidence="2 3">
    <name type="scientific">Gulo gulo</name>
    <name type="common">Wolverine</name>
    <name type="synonym">Gluton</name>
    <dbReference type="NCBI Taxonomy" id="48420"/>
    <lineage>
        <taxon>Eukaryota</taxon>
        <taxon>Metazoa</taxon>
        <taxon>Chordata</taxon>
        <taxon>Craniata</taxon>
        <taxon>Vertebrata</taxon>
        <taxon>Euteleostomi</taxon>
        <taxon>Mammalia</taxon>
        <taxon>Eutheria</taxon>
        <taxon>Laurasiatheria</taxon>
        <taxon>Carnivora</taxon>
        <taxon>Caniformia</taxon>
        <taxon>Musteloidea</taxon>
        <taxon>Mustelidae</taxon>
        <taxon>Guloninae</taxon>
        <taxon>Gulo</taxon>
    </lineage>
</organism>
<proteinExistence type="predicted"/>
<evidence type="ECO:0000313" key="2">
    <source>
        <dbReference type="EMBL" id="VCW76235.1"/>
    </source>
</evidence>
<feature type="signal peptide" evidence="1">
    <location>
        <begin position="1"/>
        <end position="22"/>
    </location>
</feature>
<dbReference type="AlphaFoldDB" id="A0A9X9LLR2"/>
<gene>
    <name evidence="2" type="ORF">BN2614_LOCUS2</name>
</gene>
<evidence type="ECO:0000313" key="3">
    <source>
        <dbReference type="Proteomes" id="UP000269945"/>
    </source>
</evidence>
<dbReference type="EMBL" id="CYRY02007077">
    <property type="protein sequence ID" value="VCW76235.1"/>
    <property type="molecule type" value="Genomic_DNA"/>
</dbReference>
<dbReference type="Proteomes" id="UP000269945">
    <property type="component" value="Unassembled WGS sequence"/>
</dbReference>
<comment type="caution">
    <text evidence="2">The sequence shown here is derived from an EMBL/GenBank/DDBJ whole genome shotgun (WGS) entry which is preliminary data.</text>
</comment>